<dbReference type="InterPro" id="IPR052591">
    <property type="entry name" value="CML21-like"/>
</dbReference>
<feature type="compositionally biased region" description="Low complexity" evidence="3">
    <location>
        <begin position="851"/>
        <end position="862"/>
    </location>
</feature>
<dbReference type="SUPFAM" id="SSF47473">
    <property type="entry name" value="EF-hand"/>
    <property type="match status" value="2"/>
</dbReference>
<dbReference type="GO" id="GO:0005509">
    <property type="term" value="F:calcium ion binding"/>
    <property type="evidence" value="ECO:0007669"/>
    <property type="project" value="InterPro"/>
</dbReference>
<dbReference type="CDD" id="cd00201">
    <property type="entry name" value="WW"/>
    <property type="match status" value="1"/>
</dbReference>
<dbReference type="Proteomes" id="UP000019132">
    <property type="component" value="Unassembled WGS sequence"/>
</dbReference>
<protein>
    <submittedName>
        <fullName evidence="6">Uncharacterized protein</fullName>
    </submittedName>
</protein>
<feature type="domain" description="EF-hand" evidence="5">
    <location>
        <begin position="216"/>
        <end position="251"/>
    </location>
</feature>
<dbReference type="eggNOG" id="ENOG502SBXD">
    <property type="taxonomic scope" value="Eukaryota"/>
</dbReference>
<evidence type="ECO:0000256" key="1">
    <source>
        <dbReference type="ARBA" id="ARBA00022837"/>
    </source>
</evidence>
<dbReference type="HOGENOM" id="CLU_243073_0_0_1"/>
<evidence type="ECO:0000256" key="3">
    <source>
        <dbReference type="SAM" id="MobiDB-lite"/>
    </source>
</evidence>
<reference evidence="7" key="2">
    <citation type="submission" date="2010-04" db="EMBL/GenBank/DDBJ databases">
        <authorList>
            <person name="Buell R."/>
            <person name="Hamilton J."/>
            <person name="Hostetler J."/>
        </authorList>
    </citation>
    <scope>NUCLEOTIDE SEQUENCE [LARGE SCALE GENOMIC DNA]</scope>
    <source>
        <strain evidence="7">DAOM:BR144</strain>
    </source>
</reference>
<evidence type="ECO:0000313" key="7">
    <source>
        <dbReference type="Proteomes" id="UP000019132"/>
    </source>
</evidence>
<dbReference type="InParanoid" id="K3W5M5"/>
<feature type="domain" description="EF-hand" evidence="5">
    <location>
        <begin position="813"/>
        <end position="848"/>
    </location>
</feature>
<evidence type="ECO:0000256" key="2">
    <source>
        <dbReference type="SAM" id="Coils"/>
    </source>
</evidence>
<dbReference type="Pfam" id="PF00023">
    <property type="entry name" value="Ank"/>
    <property type="match status" value="1"/>
</dbReference>
<dbReference type="Gene3D" id="1.10.238.10">
    <property type="entry name" value="EF-hand"/>
    <property type="match status" value="3"/>
</dbReference>
<dbReference type="InterPro" id="IPR001202">
    <property type="entry name" value="WW_dom"/>
</dbReference>
<organism evidence="6 7">
    <name type="scientific">Globisporangium ultimum (strain ATCC 200006 / CBS 805.95 / DAOM BR144)</name>
    <name type="common">Pythium ultimum</name>
    <dbReference type="NCBI Taxonomy" id="431595"/>
    <lineage>
        <taxon>Eukaryota</taxon>
        <taxon>Sar</taxon>
        <taxon>Stramenopiles</taxon>
        <taxon>Oomycota</taxon>
        <taxon>Peronosporomycetes</taxon>
        <taxon>Pythiales</taxon>
        <taxon>Pythiaceae</taxon>
        <taxon>Globisporangium</taxon>
    </lineage>
</organism>
<dbReference type="EnsemblProtists" id="PYU1_T000266">
    <property type="protein sequence ID" value="PYU1_T000266"/>
    <property type="gene ID" value="PYU1_G000266"/>
</dbReference>
<feature type="domain" description="WW" evidence="4">
    <location>
        <begin position="477"/>
        <end position="507"/>
    </location>
</feature>
<feature type="region of interest" description="Disordered" evidence="3">
    <location>
        <begin position="379"/>
        <end position="398"/>
    </location>
</feature>
<dbReference type="InterPro" id="IPR036770">
    <property type="entry name" value="Ankyrin_rpt-contain_sf"/>
</dbReference>
<dbReference type="SUPFAM" id="SSF51045">
    <property type="entry name" value="WW domain"/>
    <property type="match status" value="1"/>
</dbReference>
<dbReference type="SMART" id="SM00054">
    <property type="entry name" value="EFh"/>
    <property type="match status" value="5"/>
</dbReference>
<dbReference type="InterPro" id="IPR002110">
    <property type="entry name" value="Ankyrin_rpt"/>
</dbReference>
<feature type="domain" description="EF-hand" evidence="5">
    <location>
        <begin position="573"/>
        <end position="608"/>
    </location>
</feature>
<reference evidence="6" key="3">
    <citation type="submission" date="2015-02" db="UniProtKB">
        <authorList>
            <consortium name="EnsemblProtists"/>
        </authorList>
    </citation>
    <scope>IDENTIFICATION</scope>
    <source>
        <strain evidence="6">DAOM BR144</strain>
    </source>
</reference>
<dbReference type="VEuPathDB" id="FungiDB:PYU1_G000266"/>
<dbReference type="InterPro" id="IPR018247">
    <property type="entry name" value="EF_Hand_1_Ca_BS"/>
</dbReference>
<feature type="coiled-coil region" evidence="2">
    <location>
        <begin position="722"/>
        <end position="760"/>
    </location>
</feature>
<dbReference type="CDD" id="cd00051">
    <property type="entry name" value="EFh"/>
    <property type="match status" value="2"/>
</dbReference>
<dbReference type="PANTHER" id="PTHR23064">
    <property type="entry name" value="TROPONIN"/>
    <property type="match status" value="1"/>
</dbReference>
<dbReference type="InterPro" id="IPR036020">
    <property type="entry name" value="WW_dom_sf"/>
</dbReference>
<feature type="domain" description="EF-hand" evidence="5">
    <location>
        <begin position="529"/>
        <end position="564"/>
    </location>
</feature>
<reference evidence="7" key="1">
    <citation type="journal article" date="2010" name="Genome Biol.">
        <title>Genome sequence of the necrotrophic plant pathogen Pythium ultimum reveals original pathogenicity mechanisms and effector repertoire.</title>
        <authorList>
            <person name="Levesque C.A."/>
            <person name="Brouwer H."/>
            <person name="Cano L."/>
            <person name="Hamilton J.P."/>
            <person name="Holt C."/>
            <person name="Huitema E."/>
            <person name="Raffaele S."/>
            <person name="Robideau G.P."/>
            <person name="Thines M."/>
            <person name="Win J."/>
            <person name="Zerillo M.M."/>
            <person name="Beakes G.W."/>
            <person name="Boore J.L."/>
            <person name="Busam D."/>
            <person name="Dumas B."/>
            <person name="Ferriera S."/>
            <person name="Fuerstenberg S.I."/>
            <person name="Gachon C.M."/>
            <person name="Gaulin E."/>
            <person name="Govers F."/>
            <person name="Grenville-Briggs L."/>
            <person name="Horner N."/>
            <person name="Hostetler J."/>
            <person name="Jiang R.H."/>
            <person name="Johnson J."/>
            <person name="Krajaejun T."/>
            <person name="Lin H."/>
            <person name="Meijer H.J."/>
            <person name="Moore B."/>
            <person name="Morris P."/>
            <person name="Phuntmart V."/>
            <person name="Puiu D."/>
            <person name="Shetty J."/>
            <person name="Stajich J.E."/>
            <person name="Tripathy S."/>
            <person name="Wawra S."/>
            <person name="van West P."/>
            <person name="Whitty B.R."/>
            <person name="Coutinho P.M."/>
            <person name="Henrissat B."/>
            <person name="Martin F."/>
            <person name="Thomas P.D."/>
            <person name="Tyler B.M."/>
            <person name="De Vries R.P."/>
            <person name="Kamoun S."/>
            <person name="Yandell M."/>
            <person name="Tisserat N."/>
            <person name="Buell C.R."/>
        </authorList>
    </citation>
    <scope>NUCLEOTIDE SEQUENCE</scope>
    <source>
        <strain evidence="7">DAOM:BR144</strain>
    </source>
</reference>
<dbReference type="PROSITE" id="PS50096">
    <property type="entry name" value="IQ"/>
    <property type="match status" value="1"/>
</dbReference>
<dbReference type="STRING" id="431595.K3W5M5"/>
<dbReference type="Pfam" id="PF13499">
    <property type="entry name" value="EF-hand_7"/>
    <property type="match status" value="2"/>
</dbReference>
<proteinExistence type="predicted"/>
<dbReference type="OMA" id="WWKTKLQ"/>
<dbReference type="SUPFAM" id="SSF48403">
    <property type="entry name" value="Ankyrin repeat"/>
    <property type="match status" value="1"/>
</dbReference>
<dbReference type="Gene3D" id="1.25.40.20">
    <property type="entry name" value="Ankyrin repeat-containing domain"/>
    <property type="match status" value="2"/>
</dbReference>
<dbReference type="SMART" id="SM00248">
    <property type="entry name" value="ANK"/>
    <property type="match status" value="5"/>
</dbReference>
<dbReference type="EMBL" id="GL376636">
    <property type="status" value="NOT_ANNOTATED_CDS"/>
    <property type="molecule type" value="Genomic_DNA"/>
</dbReference>
<feature type="region of interest" description="Disordered" evidence="3">
    <location>
        <begin position="847"/>
        <end position="885"/>
    </location>
</feature>
<name>K3W5M5_GLOUD</name>
<feature type="coiled-coil region" evidence="2">
    <location>
        <begin position="909"/>
        <end position="940"/>
    </location>
</feature>
<dbReference type="PROSITE" id="PS50020">
    <property type="entry name" value="WW_DOMAIN_2"/>
    <property type="match status" value="1"/>
</dbReference>
<keyword evidence="2" id="KW-0175">Coiled coil</keyword>
<evidence type="ECO:0000259" key="4">
    <source>
        <dbReference type="PROSITE" id="PS50020"/>
    </source>
</evidence>
<keyword evidence="1" id="KW-0106">Calcium</keyword>
<dbReference type="PROSITE" id="PS50222">
    <property type="entry name" value="EF_HAND_2"/>
    <property type="match status" value="5"/>
</dbReference>
<dbReference type="Gene3D" id="2.20.70.10">
    <property type="match status" value="1"/>
</dbReference>
<dbReference type="PROSITE" id="PS00018">
    <property type="entry name" value="EF_HAND_1"/>
    <property type="match status" value="4"/>
</dbReference>
<keyword evidence="7" id="KW-1185">Reference proteome</keyword>
<dbReference type="Pfam" id="PF00397">
    <property type="entry name" value="WW"/>
    <property type="match status" value="1"/>
</dbReference>
<feature type="domain" description="EF-hand" evidence="5">
    <location>
        <begin position="777"/>
        <end position="812"/>
    </location>
</feature>
<dbReference type="SMART" id="SM00456">
    <property type="entry name" value="WW"/>
    <property type="match status" value="2"/>
</dbReference>
<dbReference type="InterPro" id="IPR011992">
    <property type="entry name" value="EF-hand-dom_pair"/>
</dbReference>
<evidence type="ECO:0000313" key="6">
    <source>
        <dbReference type="EnsemblProtists" id="PYU1_T000266"/>
    </source>
</evidence>
<accession>K3W5M5</accession>
<dbReference type="InterPro" id="IPR002048">
    <property type="entry name" value="EF_hand_dom"/>
</dbReference>
<evidence type="ECO:0000259" key="5">
    <source>
        <dbReference type="PROSITE" id="PS50222"/>
    </source>
</evidence>
<sequence>MDGYSDEYYGSASIECDNAGCATPLEADSTQGQDSEYATEYWRLDAEAYICFADLCPEGQGESAALGDLGKLCRRMGRALRDESEQFRLMNELDTTNSMQILRHDFVAWLLQDMSMERDLTNARIYVREERVIPVAEPIWEECIVDMVADQPASIGSDVNASKYFYNIVTGESKWELPSLVQCLWNYIIAQEAKRSATSTIADPIQSLLTEAGNMEMLQDLRVLFTKYDDDGSRALDGTEFEDMCVVIGQPLPNGSDSARTLMREVDPFSAQEVVSWDAFSYYWVSNAPFQRRAQLDSTTSNSLKSSGAAWERIDVLHKKNLPVTFRNTQTQVERWNHPDMEHDVVNLLLKLFPSTKMDWSKKIALFFDVQCQNSSDAATAAAGGNHDDDQQQCGEVPSQRSWDLGQCARVLVQLEHPMARKKHVESAIHQIQSRFGAGDGGSISGDSMRSMLDTVALDEATVTAWFLYSIRKVEMNGWEEVVEPNSGQVYYYHELSGAMQWDPPQLDSKMSSFLSKFGGGSSHTATLSNDERITRMFRHYDLDESGSISFDEFHKLYYALLQSPSSGISTNTGELQVKQLFRVLDTGGDGSVSLDEFKSWWRTKLQLEEEETEGEKITKRIAQRRELCHSFLENADALILRAGPSPPLLEKVGGEEDDNHDQKQQQVYFESNLLPRLVAVLGRYQLKGLTYRNALKQLVHGDDVSSQEVELKAFLIWYDAFEASEREKDEIEAAKAKAQAELQAQEAKARAKAKEQQRKAMGKYKLQEQTQNDQDARRKRAETLFQAFDINGSGFLDEKELQQLTKALGHPMDDVQVHQMLQVMDTSGDRQVSVDEFWTFWSTFQRSDMSPSPKKQPSRSSVTMTTATPDKKLLSKRGKDKQPSALEVNASLSVGLEMAKTRMLKFSLDDFKEALGDWKDELTDKRNDRKKKQQQASDEKLVQKKRSVFIPTCKRRYAHLDVTWIEPEVVECVINLIHEITVSTRPLMRSDAAQAIQKIAKGYVTRSLVHKMIETQFRPHVDLHTLFYYYEDLESGHVLLDRPLYRTKTSTRPPFDFENCDTKLEKYEFQKKQHEMRAKKRFYEANGFVHSHPLNLKGAAVRQKQSPPSLMLVSAAMYLWDIAQSVHKRLLGDIWTPLRQRQHILTELIARRYRRQLQQRSSQGAAYLPLHYVVRHTDFPVRVVAAISQGYSAALHETDAFGMTPLHLAFRERRSSIDLFRILIGNKPGKDSRAKFTASKTIWEMKTRCGDTPLHAAVVHYASIELLRWILGSDLISIDVACMLNHHGESPFHVSIHRFDACSAYSKSVIYVFLKYLDASRLCSFRTKYGDLPLHLAMDAFEKLKQTKAHTSSESGAEAQTRQQGWEWLARHLMLQFPEVLLVRKASNNLLPIHLAIKYEFSSKFVHEMWISTVTLAEKTESSSILESTTIAETRMTLLHYAILHQPNAFELIQSIIAKMPEACSMQCLPNNDLPLHFAAGAIPAATSSAPESTDRRLQLLQLLCDHYIAGCQVYNKQAKLPLHLAIMSGQPAENVQLLIKSSPFVLSSSPQERNGMRALILAASAKNPDYHVLATLLELTPSVKLTVGDVNKRPMTPLYAISMRPCNQGSDKREGASRHEVLRKFSTKFEQIDDEHAYFLEMAKTKLRKRHFSPTSDWEFKKILRLMEMNPLDEAVLQRSFLAINTKIQKMIDTQAKKESDSNQLETVGRIRHPNDVIVDMITLNPELLIVRQIHQVMFEVPSNTRLQVLGHGILNKLLPTAFAKAAYKAKIDPYFDL</sequence>